<feature type="domain" description="TLDc" evidence="1">
    <location>
        <begin position="1"/>
        <end position="111"/>
    </location>
</feature>
<dbReference type="Pfam" id="PF07534">
    <property type="entry name" value="TLD"/>
    <property type="match status" value="1"/>
</dbReference>
<name>A0A397JMA9_9GLOM</name>
<dbReference type="InterPro" id="IPR006571">
    <property type="entry name" value="TLDc_dom"/>
</dbReference>
<evidence type="ECO:0000259" key="1">
    <source>
        <dbReference type="PROSITE" id="PS51886"/>
    </source>
</evidence>
<dbReference type="PROSITE" id="PS51886">
    <property type="entry name" value="TLDC"/>
    <property type="match status" value="1"/>
</dbReference>
<protein>
    <recommendedName>
        <fullName evidence="1">TLDc domain-containing protein</fullName>
    </recommendedName>
</protein>
<dbReference type="AlphaFoldDB" id="A0A397JMA9"/>
<comment type="caution">
    <text evidence="2">The sequence shown here is derived from an EMBL/GenBank/DDBJ whole genome shotgun (WGS) entry which is preliminary data.</text>
</comment>
<dbReference type="EMBL" id="PQFF01000011">
    <property type="protein sequence ID" value="RHZ89495.1"/>
    <property type="molecule type" value="Genomic_DNA"/>
</dbReference>
<sequence length="111" mass="12743">MKINDNPYEFNLILRGSRDGFETIVFWNLCNQKKNVVIKVKDADEIIGGYNPIGWNSNLDGLNSQYSETNDIPSKAIYNYNCFTIAACFGNDLFMDGNQSFWITNNYGYEN</sequence>
<proteinExistence type="predicted"/>
<reference evidence="2 3" key="1">
    <citation type="submission" date="2018-08" db="EMBL/GenBank/DDBJ databases">
        <title>Genome and evolution of the arbuscular mycorrhizal fungus Diversispora epigaea (formerly Glomus versiforme) and its bacterial endosymbionts.</title>
        <authorList>
            <person name="Sun X."/>
            <person name="Fei Z."/>
            <person name="Harrison M."/>
        </authorList>
    </citation>
    <scope>NUCLEOTIDE SEQUENCE [LARGE SCALE GENOMIC DNA]</scope>
    <source>
        <strain evidence="2 3">IT104</strain>
    </source>
</reference>
<keyword evidence="3" id="KW-1185">Reference proteome</keyword>
<gene>
    <name evidence="2" type="ORF">Glove_13g274</name>
</gene>
<dbReference type="Proteomes" id="UP000266861">
    <property type="component" value="Unassembled WGS sequence"/>
</dbReference>
<accession>A0A397JMA9</accession>
<evidence type="ECO:0000313" key="3">
    <source>
        <dbReference type="Proteomes" id="UP000266861"/>
    </source>
</evidence>
<evidence type="ECO:0000313" key="2">
    <source>
        <dbReference type="EMBL" id="RHZ89495.1"/>
    </source>
</evidence>
<organism evidence="2 3">
    <name type="scientific">Diversispora epigaea</name>
    <dbReference type="NCBI Taxonomy" id="1348612"/>
    <lineage>
        <taxon>Eukaryota</taxon>
        <taxon>Fungi</taxon>
        <taxon>Fungi incertae sedis</taxon>
        <taxon>Mucoromycota</taxon>
        <taxon>Glomeromycotina</taxon>
        <taxon>Glomeromycetes</taxon>
        <taxon>Diversisporales</taxon>
        <taxon>Diversisporaceae</taxon>
        <taxon>Diversispora</taxon>
    </lineage>
</organism>
<dbReference type="OrthoDB" id="298084at2759"/>